<dbReference type="AlphaFoldDB" id="A0A0M9GD42"/>
<evidence type="ECO:0000256" key="4">
    <source>
        <dbReference type="ARBA" id="ARBA00022989"/>
    </source>
</evidence>
<evidence type="ECO:0000256" key="5">
    <source>
        <dbReference type="ARBA" id="ARBA00023136"/>
    </source>
</evidence>
<feature type="transmembrane region" description="Helical" evidence="6">
    <location>
        <begin position="21"/>
        <end position="48"/>
    </location>
</feature>
<feature type="transmembrane region" description="Helical" evidence="6">
    <location>
        <begin position="88"/>
        <end position="106"/>
    </location>
</feature>
<keyword evidence="5 6" id="KW-0472">Membrane</keyword>
<dbReference type="Pfam" id="PF07690">
    <property type="entry name" value="MFS_1"/>
    <property type="match status" value="1"/>
</dbReference>
<reference evidence="7 8" key="1">
    <citation type="journal article" date="2015" name="PLoS ONE">
        <title>Rice-Infecting Pseudomonas Genomes Are Highly Accessorized and Harbor Multiple Putative Virulence Mechanisms to Cause Sheath Brown Rot.</title>
        <authorList>
            <person name="Quibod I.L."/>
            <person name="Grande G."/>
            <person name="Oreiro E.G."/>
            <person name="Borja F.N."/>
            <person name="Dossa G.S."/>
            <person name="Mauleon R."/>
            <person name="Cruz C.V."/>
            <person name="Oliva R."/>
        </authorList>
    </citation>
    <scope>NUCLEOTIDE SEQUENCE [LARGE SCALE GENOMIC DNA]</scope>
    <source>
        <strain evidence="7 8">IRRI 6609</strain>
    </source>
</reference>
<feature type="transmembrane region" description="Helical" evidence="6">
    <location>
        <begin position="334"/>
        <end position="354"/>
    </location>
</feature>
<dbReference type="SUPFAM" id="SSF103473">
    <property type="entry name" value="MFS general substrate transporter"/>
    <property type="match status" value="1"/>
</dbReference>
<keyword evidence="4 6" id="KW-1133">Transmembrane helix</keyword>
<organism evidence="7 8">
    <name type="scientific">Pseudomonas asplenii</name>
    <dbReference type="NCBI Taxonomy" id="53407"/>
    <lineage>
        <taxon>Bacteria</taxon>
        <taxon>Pseudomonadati</taxon>
        <taxon>Pseudomonadota</taxon>
        <taxon>Gammaproteobacteria</taxon>
        <taxon>Pseudomonadales</taxon>
        <taxon>Pseudomonadaceae</taxon>
        <taxon>Pseudomonas</taxon>
    </lineage>
</organism>
<feature type="transmembrane region" description="Helical" evidence="6">
    <location>
        <begin position="297"/>
        <end position="322"/>
    </location>
</feature>
<feature type="transmembrane region" description="Helical" evidence="6">
    <location>
        <begin position="143"/>
        <end position="165"/>
    </location>
</feature>
<dbReference type="InterPro" id="IPR011701">
    <property type="entry name" value="MFS"/>
</dbReference>
<dbReference type="PANTHER" id="PTHR43124">
    <property type="entry name" value="PURINE EFFLUX PUMP PBUE"/>
    <property type="match status" value="1"/>
</dbReference>
<dbReference type="GO" id="GO:0022857">
    <property type="term" value="F:transmembrane transporter activity"/>
    <property type="evidence" value="ECO:0007669"/>
    <property type="project" value="InterPro"/>
</dbReference>
<feature type="transmembrane region" description="Helical" evidence="6">
    <location>
        <begin position="171"/>
        <end position="191"/>
    </location>
</feature>
<dbReference type="InterPro" id="IPR036259">
    <property type="entry name" value="MFS_trans_sf"/>
</dbReference>
<evidence type="ECO:0000256" key="6">
    <source>
        <dbReference type="SAM" id="Phobius"/>
    </source>
</evidence>
<feature type="transmembrane region" description="Helical" evidence="6">
    <location>
        <begin position="274"/>
        <end position="291"/>
    </location>
</feature>
<dbReference type="Proteomes" id="UP000037931">
    <property type="component" value="Unassembled WGS sequence"/>
</dbReference>
<dbReference type="EMBL" id="JSYZ01000023">
    <property type="protein sequence ID" value="KPA88140.1"/>
    <property type="molecule type" value="Genomic_DNA"/>
</dbReference>
<keyword evidence="2" id="KW-1003">Cell membrane</keyword>
<dbReference type="PATRIC" id="fig|50340.43.peg.3083"/>
<evidence type="ECO:0000256" key="3">
    <source>
        <dbReference type="ARBA" id="ARBA00022692"/>
    </source>
</evidence>
<feature type="transmembrane region" description="Helical" evidence="6">
    <location>
        <begin position="212"/>
        <end position="236"/>
    </location>
</feature>
<proteinExistence type="predicted"/>
<dbReference type="Gene3D" id="1.20.1250.20">
    <property type="entry name" value="MFS general substrate transporter like domains"/>
    <property type="match status" value="2"/>
</dbReference>
<evidence type="ECO:0000256" key="2">
    <source>
        <dbReference type="ARBA" id="ARBA00022475"/>
    </source>
</evidence>
<feature type="transmembrane region" description="Helical" evidence="6">
    <location>
        <begin position="360"/>
        <end position="380"/>
    </location>
</feature>
<feature type="transmembrane region" description="Helical" evidence="6">
    <location>
        <begin position="248"/>
        <end position="267"/>
    </location>
</feature>
<dbReference type="STRING" id="50340.PF66_05372"/>
<dbReference type="GO" id="GO:0005886">
    <property type="term" value="C:plasma membrane"/>
    <property type="evidence" value="ECO:0007669"/>
    <property type="project" value="UniProtKB-SubCell"/>
</dbReference>
<feature type="transmembrane region" description="Helical" evidence="6">
    <location>
        <begin position="60"/>
        <end position="79"/>
    </location>
</feature>
<protein>
    <submittedName>
        <fullName evidence="7">Arabinose efflux permease family protein</fullName>
    </submittedName>
</protein>
<sequence>MSLSIDNTQVSAPAITRQRPLMIALVVLAAITPSLLMTAPAVAAQLASQWGLAPARIGNLFMAELGAMSLATVPAFWWLKRVDLRKAGLLAGALFVVGNLLSALVSDYSLLMLMRITAGLGGGSLMILCMVSAALMGNGSRVYGFWVLGQLVLGAIGLQVLPLLFARHGLAACYLSLAALMAVALPLVRTFPIALSSAADQPRAPVAKGRALLGILAILCFYVSLSGVWTFIGGIASHASISPQDSGQILAIATLMGIVGAACTALIGGRLPRTPLLILGYALMLGAVLLLQNEPAALRFACAALIFKFTWTFVLPLILACLAELDPSGRLMNLSNLVIGAGLAIGPGIAGHLIQASGDYRTTLLGAAALTLLSLLLILAGRRPGAAATVHP</sequence>
<evidence type="ECO:0000313" key="7">
    <source>
        <dbReference type="EMBL" id="KPA88140.1"/>
    </source>
</evidence>
<name>A0A0M9GD42_9PSED</name>
<evidence type="ECO:0000313" key="8">
    <source>
        <dbReference type="Proteomes" id="UP000037931"/>
    </source>
</evidence>
<dbReference type="RefSeq" id="WP_054064263.1">
    <property type="nucleotide sequence ID" value="NZ_JSYZ01000023.1"/>
</dbReference>
<keyword evidence="8" id="KW-1185">Reference proteome</keyword>
<evidence type="ECO:0000256" key="1">
    <source>
        <dbReference type="ARBA" id="ARBA00004651"/>
    </source>
</evidence>
<dbReference type="PANTHER" id="PTHR43124:SF10">
    <property type="entry name" value="PURINE EFFLUX PUMP PBUE"/>
    <property type="match status" value="1"/>
</dbReference>
<feature type="transmembrane region" description="Helical" evidence="6">
    <location>
        <begin position="112"/>
        <end position="136"/>
    </location>
</feature>
<comment type="caution">
    <text evidence="7">The sequence shown here is derived from an EMBL/GenBank/DDBJ whole genome shotgun (WGS) entry which is preliminary data.</text>
</comment>
<dbReference type="OrthoDB" id="5869542at2"/>
<accession>A0A0M9GD42</accession>
<comment type="subcellular location">
    <subcellularLocation>
        <location evidence="1">Cell membrane</location>
        <topology evidence="1">Multi-pass membrane protein</topology>
    </subcellularLocation>
</comment>
<gene>
    <name evidence="7" type="ORF">PF66_05372</name>
</gene>
<keyword evidence="3 6" id="KW-0812">Transmembrane</keyword>
<dbReference type="InterPro" id="IPR050189">
    <property type="entry name" value="MFS_Efflux_Transporters"/>
</dbReference>